<reference evidence="26 27" key="1">
    <citation type="journal article" date="2010" name="Stand. Genomic Sci.">
        <title>Complete genome sequence of Olsenella uli type strain (VPI D76D-27C).</title>
        <authorList>
            <person name="Goker M."/>
            <person name="Held B."/>
            <person name="Lucas S."/>
            <person name="Nolan M."/>
            <person name="Yasawong M."/>
            <person name="Glavina Del Rio T."/>
            <person name="Tice H."/>
            <person name="Cheng J.F."/>
            <person name="Bruce D."/>
            <person name="Detter J.C."/>
            <person name="Tapia R."/>
            <person name="Han C."/>
            <person name="Goodwin L."/>
            <person name="Pitluck S."/>
            <person name="Liolios K."/>
            <person name="Ivanova N."/>
            <person name="Mavromatis K."/>
            <person name="Mikhailova N."/>
            <person name="Pati A."/>
            <person name="Chen A."/>
            <person name="Palaniappan K."/>
            <person name="Land M."/>
            <person name="Hauser L."/>
            <person name="Chang Y.J."/>
            <person name="Jeffries C.D."/>
            <person name="Rohde M."/>
            <person name="Sikorski J."/>
            <person name="Pukall R."/>
            <person name="Woyke T."/>
            <person name="Bristow J."/>
            <person name="Eisen J.A."/>
            <person name="Markowitz V."/>
            <person name="Hugenholtz P."/>
            <person name="Kyrpides N.C."/>
            <person name="Klenk H.P."/>
            <person name="Lapidus A."/>
        </authorList>
    </citation>
    <scope>NUCLEOTIDE SEQUENCE [LARGE SCALE GENOMIC DNA]</scope>
    <source>
        <strain evidence="27">ATCC 49627 / DSM 7084 / CIP 109912 / JCM 12494 / NCIMB 702895 / VPI D76D-27C</strain>
    </source>
</reference>
<evidence type="ECO:0000256" key="22">
    <source>
        <dbReference type="ARBA" id="ARBA00032743"/>
    </source>
</evidence>
<feature type="transmembrane region" description="Helical" evidence="25">
    <location>
        <begin position="154"/>
        <end position="174"/>
    </location>
</feature>
<dbReference type="GeneID" id="78512317"/>
<dbReference type="PANTHER" id="PTHR46382">
    <property type="entry name" value="PHOSPHATIDATE CYTIDYLYLTRANSFERASE"/>
    <property type="match status" value="1"/>
</dbReference>
<dbReference type="GO" id="GO:0016024">
    <property type="term" value="P:CDP-diacylglycerol biosynthetic process"/>
    <property type="evidence" value="ECO:0007669"/>
    <property type="project" value="TreeGrafter"/>
</dbReference>
<evidence type="ECO:0000256" key="3">
    <source>
        <dbReference type="ARBA" id="ARBA00005119"/>
    </source>
</evidence>
<dbReference type="OrthoDB" id="9799199at2"/>
<dbReference type="KEGG" id="ols:Olsu_0900"/>
<comment type="pathway">
    <text evidence="3">Phospholipid metabolism; CDP-diacylglycerol biosynthesis; CDP-diacylglycerol from sn-glycerol 3-phosphate: step 3/3.</text>
</comment>
<keyword evidence="16" id="KW-0594">Phospholipid biosynthesis</keyword>
<evidence type="ECO:0000256" key="14">
    <source>
        <dbReference type="ARBA" id="ARBA00023098"/>
    </source>
</evidence>
<keyword evidence="15 25" id="KW-0472">Membrane</keyword>
<feature type="transmembrane region" description="Helical" evidence="25">
    <location>
        <begin position="250"/>
        <end position="270"/>
    </location>
</feature>
<evidence type="ECO:0000256" key="9">
    <source>
        <dbReference type="ARBA" id="ARBA00022516"/>
    </source>
</evidence>
<protein>
    <recommendedName>
        <fullName evidence="7">Phosphatidate cytidylyltransferase</fullName>
        <ecNumber evidence="6">2.7.7.41</ecNumber>
    </recommendedName>
    <alternativeName>
        <fullName evidence="20">CDP-DAG synthase</fullName>
    </alternativeName>
    <alternativeName>
        <fullName evidence="22">CDP-DG synthase</fullName>
    </alternativeName>
    <alternativeName>
        <fullName evidence="18">CDP-diacylglycerol synthase</fullName>
    </alternativeName>
    <alternativeName>
        <fullName evidence="21">CDP-diglyceride pyrophosphorylase</fullName>
    </alternativeName>
    <alternativeName>
        <fullName evidence="23">CDP-diglyceride synthase</fullName>
    </alternativeName>
    <alternativeName>
        <fullName evidence="19">CTP:phosphatidate cytidylyltransferase</fullName>
    </alternativeName>
</protein>
<comment type="catalytic activity">
    <reaction evidence="1">
        <text>a 1,2-diacyl-sn-glycero-3-phosphate + CTP + H(+) = a CDP-1,2-diacyl-sn-glycerol + diphosphate</text>
        <dbReference type="Rhea" id="RHEA:16229"/>
        <dbReference type="ChEBI" id="CHEBI:15378"/>
        <dbReference type="ChEBI" id="CHEBI:33019"/>
        <dbReference type="ChEBI" id="CHEBI:37563"/>
        <dbReference type="ChEBI" id="CHEBI:58332"/>
        <dbReference type="ChEBI" id="CHEBI:58608"/>
        <dbReference type="EC" id="2.7.7.41"/>
    </reaction>
</comment>
<evidence type="ECO:0000256" key="7">
    <source>
        <dbReference type="ARBA" id="ARBA00019373"/>
    </source>
</evidence>
<keyword evidence="14" id="KW-0443">Lipid metabolism</keyword>
<gene>
    <name evidence="26" type="ordered locus">Olsu_0900</name>
</gene>
<dbReference type="PATRIC" id="fig|633147.7.peg.649"/>
<evidence type="ECO:0000256" key="23">
    <source>
        <dbReference type="ARBA" id="ARBA00033406"/>
    </source>
</evidence>
<evidence type="ECO:0000256" key="16">
    <source>
        <dbReference type="ARBA" id="ARBA00023209"/>
    </source>
</evidence>
<evidence type="ECO:0000256" key="5">
    <source>
        <dbReference type="ARBA" id="ARBA00010185"/>
    </source>
</evidence>
<dbReference type="Pfam" id="PF01148">
    <property type="entry name" value="CTP_transf_1"/>
    <property type="match status" value="1"/>
</dbReference>
<organism evidence="26 27">
    <name type="scientific">Olsenella uli (strain ATCC 49627 / DSM 7084 / CCUG 31166 / CIP 109912 / JCM 12494 / LMG 11480 / NCIMB 702895 / VPI D76D-27C)</name>
    <name type="common">Lactobacillus uli</name>
    <dbReference type="NCBI Taxonomy" id="633147"/>
    <lineage>
        <taxon>Bacteria</taxon>
        <taxon>Bacillati</taxon>
        <taxon>Actinomycetota</taxon>
        <taxon>Coriobacteriia</taxon>
        <taxon>Coriobacteriales</taxon>
        <taxon>Atopobiaceae</taxon>
        <taxon>Olsenella</taxon>
    </lineage>
</organism>
<feature type="transmembrane region" description="Helical" evidence="25">
    <location>
        <begin position="61"/>
        <end position="90"/>
    </location>
</feature>
<keyword evidence="27" id="KW-1185">Reference proteome</keyword>
<evidence type="ECO:0000256" key="11">
    <source>
        <dbReference type="ARBA" id="ARBA00022692"/>
    </source>
</evidence>
<keyword evidence="10 26" id="KW-0808">Transferase</keyword>
<evidence type="ECO:0000256" key="24">
    <source>
        <dbReference type="SAM" id="MobiDB-lite"/>
    </source>
</evidence>
<comment type="similarity">
    <text evidence="5">Belongs to the CDS family.</text>
</comment>
<evidence type="ECO:0000256" key="20">
    <source>
        <dbReference type="ARBA" id="ARBA00032253"/>
    </source>
</evidence>
<evidence type="ECO:0000256" key="10">
    <source>
        <dbReference type="ARBA" id="ARBA00022679"/>
    </source>
</evidence>
<proteinExistence type="inferred from homology"/>
<keyword evidence="9" id="KW-0444">Lipid biosynthesis</keyword>
<keyword evidence="12 26" id="KW-0548">Nucleotidyltransferase</keyword>
<evidence type="ECO:0000256" key="4">
    <source>
        <dbReference type="ARBA" id="ARBA00005189"/>
    </source>
</evidence>
<keyword evidence="11 25" id="KW-0812">Transmembrane</keyword>
<dbReference type="GO" id="GO:0005886">
    <property type="term" value="C:plasma membrane"/>
    <property type="evidence" value="ECO:0007669"/>
    <property type="project" value="UniProtKB-SubCell"/>
</dbReference>
<evidence type="ECO:0000256" key="13">
    <source>
        <dbReference type="ARBA" id="ARBA00022989"/>
    </source>
</evidence>
<feature type="transmembrane region" description="Helical" evidence="25">
    <location>
        <begin position="127"/>
        <end position="145"/>
    </location>
</feature>
<comment type="pathway">
    <text evidence="4">Lipid metabolism.</text>
</comment>
<dbReference type="HOGENOM" id="CLU_037294_3_2_11"/>
<keyword evidence="17" id="KW-1208">Phospholipid metabolism</keyword>
<evidence type="ECO:0000256" key="25">
    <source>
        <dbReference type="SAM" id="Phobius"/>
    </source>
</evidence>
<dbReference type="eggNOG" id="COG0575">
    <property type="taxonomic scope" value="Bacteria"/>
</dbReference>
<feature type="transmembrane region" description="Helical" evidence="25">
    <location>
        <begin position="186"/>
        <end position="204"/>
    </location>
</feature>
<keyword evidence="8" id="KW-1003">Cell membrane</keyword>
<dbReference type="STRING" id="633147.Olsu_0900"/>
<comment type="subcellular location">
    <subcellularLocation>
        <location evidence="2">Cell membrane</location>
        <topology evidence="2">Multi-pass membrane protein</topology>
    </subcellularLocation>
</comment>
<dbReference type="RefSeq" id="WP_013251763.1">
    <property type="nucleotide sequence ID" value="NC_014363.1"/>
</dbReference>
<evidence type="ECO:0000256" key="2">
    <source>
        <dbReference type="ARBA" id="ARBA00004651"/>
    </source>
</evidence>
<dbReference type="EC" id="2.7.7.41" evidence="6"/>
<dbReference type="Proteomes" id="UP000000333">
    <property type="component" value="Chromosome"/>
</dbReference>
<evidence type="ECO:0000256" key="8">
    <source>
        <dbReference type="ARBA" id="ARBA00022475"/>
    </source>
</evidence>
<evidence type="ECO:0000256" key="6">
    <source>
        <dbReference type="ARBA" id="ARBA00012487"/>
    </source>
</evidence>
<evidence type="ECO:0000256" key="18">
    <source>
        <dbReference type="ARBA" id="ARBA00029893"/>
    </source>
</evidence>
<accession>E1R047</accession>
<dbReference type="AlphaFoldDB" id="E1R047"/>
<evidence type="ECO:0000256" key="21">
    <source>
        <dbReference type="ARBA" id="ARBA00032396"/>
    </source>
</evidence>
<evidence type="ECO:0000313" key="27">
    <source>
        <dbReference type="Proteomes" id="UP000000333"/>
    </source>
</evidence>
<feature type="region of interest" description="Disordered" evidence="24">
    <location>
        <begin position="1"/>
        <end position="21"/>
    </location>
</feature>
<dbReference type="GO" id="GO:0004605">
    <property type="term" value="F:phosphatidate cytidylyltransferase activity"/>
    <property type="evidence" value="ECO:0007669"/>
    <property type="project" value="UniProtKB-EC"/>
</dbReference>
<sequence length="317" mass="33585">MSERGGAKAPESERSQGIDLGIERLESHRDSKADDRLNGRLKGQRARGWTEKLVARTTSGAVYAITILACLFAGSIPTAAIVTAMAWLCCSEFFHIARIGGRMPNEVMGLTAAIAFPLVPLLHVDSALLVVSFLLLVSCACWYVATPRANVSDVAITVFGPVYTALLFSCVVMLRCSDPGFEGGVLTFGVMGSVWVNDAAAYFVGSRFGRHRLAPKISPNKSMEGLWGGLVGCVVIWLAIAALHVRGIGFPLAILCGVLVGAFSVVGDLFESRLKRGVGVKDSGSIMPGHGGLLDRSDSMLFGCTVAYVLLHLGGIL</sequence>
<feature type="transmembrane region" description="Helical" evidence="25">
    <location>
        <begin position="225"/>
        <end position="244"/>
    </location>
</feature>
<evidence type="ECO:0000256" key="12">
    <source>
        <dbReference type="ARBA" id="ARBA00022695"/>
    </source>
</evidence>
<keyword evidence="13 25" id="KW-1133">Transmembrane helix</keyword>
<dbReference type="PANTHER" id="PTHR46382:SF1">
    <property type="entry name" value="PHOSPHATIDATE CYTIDYLYLTRANSFERASE"/>
    <property type="match status" value="1"/>
</dbReference>
<evidence type="ECO:0000256" key="19">
    <source>
        <dbReference type="ARBA" id="ARBA00031825"/>
    </source>
</evidence>
<evidence type="ECO:0000313" key="26">
    <source>
        <dbReference type="EMBL" id="ADK68011.1"/>
    </source>
</evidence>
<name>E1R047_OLSUV</name>
<evidence type="ECO:0000256" key="1">
    <source>
        <dbReference type="ARBA" id="ARBA00001698"/>
    </source>
</evidence>
<dbReference type="EMBL" id="CP002106">
    <property type="protein sequence ID" value="ADK68011.1"/>
    <property type="molecule type" value="Genomic_DNA"/>
</dbReference>
<evidence type="ECO:0000256" key="17">
    <source>
        <dbReference type="ARBA" id="ARBA00023264"/>
    </source>
</evidence>
<evidence type="ECO:0000256" key="15">
    <source>
        <dbReference type="ARBA" id="ARBA00023136"/>
    </source>
</evidence>